<name>A0A0L0FZD7_9EUKA</name>
<evidence type="ECO:0000313" key="3">
    <source>
        <dbReference type="Proteomes" id="UP000054560"/>
    </source>
</evidence>
<reference evidence="2 3" key="1">
    <citation type="submission" date="2011-02" db="EMBL/GenBank/DDBJ databases">
        <title>The Genome Sequence of Sphaeroforma arctica JP610.</title>
        <authorList>
            <consortium name="The Broad Institute Genome Sequencing Platform"/>
            <person name="Russ C."/>
            <person name="Cuomo C."/>
            <person name="Young S.K."/>
            <person name="Zeng Q."/>
            <person name="Gargeya S."/>
            <person name="Alvarado L."/>
            <person name="Berlin A."/>
            <person name="Chapman S.B."/>
            <person name="Chen Z."/>
            <person name="Freedman E."/>
            <person name="Gellesch M."/>
            <person name="Goldberg J."/>
            <person name="Griggs A."/>
            <person name="Gujja S."/>
            <person name="Heilman E."/>
            <person name="Heiman D."/>
            <person name="Howarth C."/>
            <person name="Mehta T."/>
            <person name="Neiman D."/>
            <person name="Pearson M."/>
            <person name="Roberts A."/>
            <person name="Saif S."/>
            <person name="Shea T."/>
            <person name="Shenoy N."/>
            <person name="Sisk P."/>
            <person name="Stolte C."/>
            <person name="Sykes S."/>
            <person name="White J."/>
            <person name="Yandava C."/>
            <person name="Burger G."/>
            <person name="Gray M.W."/>
            <person name="Holland P.W.H."/>
            <person name="King N."/>
            <person name="Lang F.B.F."/>
            <person name="Roger A.J."/>
            <person name="Ruiz-Trillo I."/>
            <person name="Haas B."/>
            <person name="Nusbaum C."/>
            <person name="Birren B."/>
        </authorList>
    </citation>
    <scope>NUCLEOTIDE SEQUENCE [LARGE SCALE GENOMIC DNA]</scope>
    <source>
        <strain evidence="2 3">JP610</strain>
    </source>
</reference>
<evidence type="ECO:0000313" key="2">
    <source>
        <dbReference type="EMBL" id="KNC82197.1"/>
    </source>
</evidence>
<dbReference type="AlphaFoldDB" id="A0A0L0FZD7"/>
<gene>
    <name evidence="2" type="ORF">SARC_05517</name>
</gene>
<protein>
    <submittedName>
        <fullName evidence="2">Uncharacterized protein</fullName>
    </submittedName>
</protein>
<keyword evidence="3" id="KW-1185">Reference proteome</keyword>
<feature type="region of interest" description="Disordered" evidence="1">
    <location>
        <begin position="1"/>
        <end position="64"/>
    </location>
</feature>
<dbReference type="RefSeq" id="XP_014156099.1">
    <property type="nucleotide sequence ID" value="XM_014300624.1"/>
</dbReference>
<accession>A0A0L0FZD7</accession>
<organism evidence="2 3">
    <name type="scientific">Sphaeroforma arctica JP610</name>
    <dbReference type="NCBI Taxonomy" id="667725"/>
    <lineage>
        <taxon>Eukaryota</taxon>
        <taxon>Ichthyosporea</taxon>
        <taxon>Ichthyophonida</taxon>
        <taxon>Sphaeroforma</taxon>
    </lineage>
</organism>
<dbReference type="GeneID" id="25906021"/>
<dbReference type="Proteomes" id="UP000054560">
    <property type="component" value="Unassembled WGS sequence"/>
</dbReference>
<sequence>MRKVEQVGALMEEGGGVNDDMDQGCQEGRAAGRGGRRGLTTIPRDVGGVMGSEDTGLVPDGKSREAWAEEKVRLLALPERVQ</sequence>
<proteinExistence type="predicted"/>
<evidence type="ECO:0000256" key="1">
    <source>
        <dbReference type="SAM" id="MobiDB-lite"/>
    </source>
</evidence>
<dbReference type="EMBL" id="KQ241950">
    <property type="protein sequence ID" value="KNC82197.1"/>
    <property type="molecule type" value="Genomic_DNA"/>
</dbReference>